<proteinExistence type="predicted"/>
<organism evidence="1 2">
    <name type="scientific">Heracleum sosnowskyi</name>
    <dbReference type="NCBI Taxonomy" id="360622"/>
    <lineage>
        <taxon>Eukaryota</taxon>
        <taxon>Viridiplantae</taxon>
        <taxon>Streptophyta</taxon>
        <taxon>Embryophyta</taxon>
        <taxon>Tracheophyta</taxon>
        <taxon>Spermatophyta</taxon>
        <taxon>Magnoliopsida</taxon>
        <taxon>eudicotyledons</taxon>
        <taxon>Gunneridae</taxon>
        <taxon>Pentapetalae</taxon>
        <taxon>asterids</taxon>
        <taxon>campanulids</taxon>
        <taxon>Apiales</taxon>
        <taxon>Apiaceae</taxon>
        <taxon>Apioideae</taxon>
        <taxon>apioid superclade</taxon>
        <taxon>Tordylieae</taxon>
        <taxon>Tordyliinae</taxon>
        <taxon>Heracleum</taxon>
    </lineage>
</organism>
<sequence length="207" mass="24127">MVMDKDVVRWVLDFLVRQPIDDKTLAGLLNALPVQDSDWNLKKLLILRNIEAEISKGVVSEILLDLLEKMEELEFRNNLKANESLKAYCDVAVECTVMVLDNEGLERCFEMVKTVWRKIGSMVECKNAGLVSYDLINWKEDFEKAIWDDKVCKVVLEKWKKMDVFESVREYVKDARKKMGPSFLEVVFEKLSDEALKEVFGFEMEED</sequence>
<comment type="caution">
    <text evidence="1">The sequence shown here is derived from an EMBL/GenBank/DDBJ whole genome shotgun (WGS) entry which is preliminary data.</text>
</comment>
<dbReference type="AlphaFoldDB" id="A0AAD8HBF2"/>
<evidence type="ECO:0000313" key="2">
    <source>
        <dbReference type="Proteomes" id="UP001237642"/>
    </source>
</evidence>
<dbReference type="Proteomes" id="UP001237642">
    <property type="component" value="Unassembled WGS sequence"/>
</dbReference>
<name>A0AAD8HBF2_9APIA</name>
<dbReference type="EMBL" id="JAUIZM010000009">
    <property type="protein sequence ID" value="KAK1363269.1"/>
    <property type="molecule type" value="Genomic_DNA"/>
</dbReference>
<dbReference type="PANTHER" id="PTHR46993:SF6">
    <property type="entry name" value="MYB TRANSCRIPTION FACTOR"/>
    <property type="match status" value="1"/>
</dbReference>
<accession>A0AAD8HBF2</accession>
<reference evidence="1" key="1">
    <citation type="submission" date="2023-02" db="EMBL/GenBank/DDBJ databases">
        <title>Genome of toxic invasive species Heracleum sosnowskyi carries increased number of genes despite the absence of recent whole-genome duplications.</title>
        <authorList>
            <person name="Schelkunov M."/>
            <person name="Shtratnikova V."/>
            <person name="Makarenko M."/>
            <person name="Klepikova A."/>
            <person name="Omelchenko D."/>
            <person name="Novikova G."/>
            <person name="Obukhova E."/>
            <person name="Bogdanov V."/>
            <person name="Penin A."/>
            <person name="Logacheva M."/>
        </authorList>
    </citation>
    <scope>NUCLEOTIDE SEQUENCE</scope>
    <source>
        <strain evidence="1">Hsosn_3</strain>
        <tissue evidence="1">Leaf</tissue>
    </source>
</reference>
<evidence type="ECO:0000313" key="1">
    <source>
        <dbReference type="EMBL" id="KAK1363269.1"/>
    </source>
</evidence>
<keyword evidence="2" id="KW-1185">Reference proteome</keyword>
<dbReference type="PANTHER" id="PTHR46993">
    <property type="entry name" value="MYB TRANSCRIPTION FACTOR"/>
    <property type="match status" value="1"/>
</dbReference>
<gene>
    <name evidence="1" type="ORF">POM88_038830</name>
</gene>
<protein>
    <submittedName>
        <fullName evidence="1">Uncharacterized protein</fullName>
    </submittedName>
</protein>
<reference evidence="1" key="2">
    <citation type="submission" date="2023-05" db="EMBL/GenBank/DDBJ databases">
        <authorList>
            <person name="Schelkunov M.I."/>
        </authorList>
    </citation>
    <scope>NUCLEOTIDE SEQUENCE</scope>
    <source>
        <strain evidence="1">Hsosn_3</strain>
        <tissue evidence="1">Leaf</tissue>
    </source>
</reference>